<evidence type="ECO:0008006" key="3">
    <source>
        <dbReference type="Google" id="ProtNLM"/>
    </source>
</evidence>
<feature type="transmembrane region" description="Helical" evidence="1">
    <location>
        <begin position="112"/>
        <end position="130"/>
    </location>
</feature>
<evidence type="ECO:0000313" key="2">
    <source>
        <dbReference type="EMBL" id="QHU28097.1"/>
    </source>
</evidence>
<feature type="transmembrane region" description="Helical" evidence="1">
    <location>
        <begin position="20"/>
        <end position="40"/>
    </location>
</feature>
<organism evidence="2">
    <name type="scientific">viral metagenome</name>
    <dbReference type="NCBI Taxonomy" id="1070528"/>
    <lineage>
        <taxon>unclassified sequences</taxon>
        <taxon>metagenomes</taxon>
        <taxon>organismal metagenomes</taxon>
    </lineage>
</organism>
<evidence type="ECO:0000256" key="1">
    <source>
        <dbReference type="SAM" id="Phobius"/>
    </source>
</evidence>
<feature type="transmembrane region" description="Helical" evidence="1">
    <location>
        <begin position="87"/>
        <end position="105"/>
    </location>
</feature>
<dbReference type="AlphaFoldDB" id="A0A6C0LCD2"/>
<dbReference type="SUPFAM" id="SSF103481">
    <property type="entry name" value="Multidrug resistance efflux transporter EmrE"/>
    <property type="match status" value="1"/>
</dbReference>
<dbReference type="InterPro" id="IPR037185">
    <property type="entry name" value="EmrE-like"/>
</dbReference>
<sequence length="133" mass="14676">MKDKTKDFLDKIITSVNWKINGFNTLPILFGTCMAIVDIFMMSVTKMVSIGSISTSVGIPLSISLYAMEPLIFLKAMKYEGMVVTNLVWNLMSNIIVTLQGVLVFGESIKGLRWLGIAMSLLSLGLLAYTNDD</sequence>
<feature type="transmembrane region" description="Helical" evidence="1">
    <location>
        <begin position="47"/>
        <end position="67"/>
    </location>
</feature>
<name>A0A6C0LCD2_9ZZZZ</name>
<accession>A0A6C0LCD2</accession>
<proteinExistence type="predicted"/>
<dbReference type="Gene3D" id="1.10.3730.20">
    <property type="match status" value="1"/>
</dbReference>
<protein>
    <recommendedName>
        <fullName evidence="3">EamA domain-containing protein</fullName>
    </recommendedName>
</protein>
<reference evidence="2" key="1">
    <citation type="journal article" date="2020" name="Nature">
        <title>Giant virus diversity and host interactions through global metagenomics.</title>
        <authorList>
            <person name="Schulz F."/>
            <person name="Roux S."/>
            <person name="Paez-Espino D."/>
            <person name="Jungbluth S."/>
            <person name="Walsh D.A."/>
            <person name="Denef V.J."/>
            <person name="McMahon K.D."/>
            <person name="Konstantinidis K.T."/>
            <person name="Eloe-Fadrosh E.A."/>
            <person name="Kyrpides N.C."/>
            <person name="Woyke T."/>
        </authorList>
    </citation>
    <scope>NUCLEOTIDE SEQUENCE</scope>
    <source>
        <strain evidence="2">GVMAG-M-3300027770-17</strain>
    </source>
</reference>
<keyword evidence="1" id="KW-0472">Membrane</keyword>
<keyword evidence="1" id="KW-0812">Transmembrane</keyword>
<keyword evidence="1" id="KW-1133">Transmembrane helix</keyword>
<dbReference type="EMBL" id="MN740468">
    <property type="protein sequence ID" value="QHU28097.1"/>
    <property type="molecule type" value="Genomic_DNA"/>
</dbReference>